<evidence type="ECO:0000256" key="9">
    <source>
        <dbReference type="ARBA" id="ARBA00051800"/>
    </source>
</evidence>
<evidence type="ECO:0000256" key="6">
    <source>
        <dbReference type="ARBA" id="ARBA00023034"/>
    </source>
</evidence>
<comment type="caution">
    <text evidence="14">The sequence shown here is derived from an EMBL/GenBank/DDBJ whole genome shotgun (WGS) entry which is preliminary data.</text>
</comment>
<evidence type="ECO:0000256" key="10">
    <source>
        <dbReference type="ARBA" id="ARBA00060879"/>
    </source>
</evidence>
<evidence type="ECO:0000256" key="7">
    <source>
        <dbReference type="ARBA" id="ARBA00023136"/>
    </source>
</evidence>
<dbReference type="PANTHER" id="PTHR32044:SF17">
    <property type="entry name" value="GLUCOMANNAN 4-BETA-MANNOSYLTRANSFERASE 2"/>
    <property type="match status" value="1"/>
</dbReference>
<keyword evidence="6" id="KW-0333">Golgi apparatus</keyword>
<dbReference type="EMBL" id="JABCRI010000013">
    <property type="protein sequence ID" value="KAF8395334.1"/>
    <property type="molecule type" value="Genomic_DNA"/>
</dbReference>
<evidence type="ECO:0000256" key="8">
    <source>
        <dbReference type="ARBA" id="ARBA00023316"/>
    </source>
</evidence>
<accession>A0A834YTL4</accession>
<protein>
    <recommendedName>
        <fullName evidence="11">glucomannan 4-beta-mannosyltransferase</fullName>
        <ecNumber evidence="11">2.4.1.32</ecNumber>
    </recommendedName>
</protein>
<dbReference type="CDD" id="cd06437">
    <property type="entry name" value="CESA_CaSu_A2"/>
    <property type="match status" value="1"/>
</dbReference>
<evidence type="ECO:0000256" key="11">
    <source>
        <dbReference type="ARBA" id="ARBA00066505"/>
    </source>
</evidence>
<feature type="transmembrane region" description="Helical" evidence="12">
    <location>
        <begin position="481"/>
        <end position="501"/>
    </location>
</feature>
<dbReference type="OrthoDB" id="72851at2759"/>
<feature type="transmembrane region" description="Helical" evidence="12">
    <location>
        <begin position="43"/>
        <end position="72"/>
    </location>
</feature>
<sequence length="543" mass="62592">MDKLSSTTLLPDPFQDTRNDITGQIGLIWQHIKSPLIVPLLRLAIVVSLTMLVMLFIERVYMGIVIVLVKLFGRKPEKRYKWEPIRDDVEMGNSVYPMVLIQIPMYNEKEVYQLSIGAACGLSWPSDRIIIQVLDDSTDTTIKDMVELECERWASKGINIRYQIRDNRNGYKAGALKEGMKHSYVKHCDFVAIFDADFQPEPDFLRRTIPFLFHNPEIALVQARWKFVNSDECLMTRMQEMSLDYHFTVEQEVGSSNYAFFGFNGTAGVWRIAALNEAGGWKDRTTVEDMDLAVRASLKGWKFLYLGTLEVKNELPSTFKAYRYQQHRWSCGPANLFRKMVMEIIRNKRVSLWKKVYVIYSFFFVRKIIAHIVTFFFYCIIMPATVLVPEVEIPKWGAVYIPSIITILNSVGTPRSLHLMVFWILFENVMSLHRTKATFIGLLEAGRVNEWVVTEKLGDALRTKVTTKALKKPPLRIGERIHLLELGFGAFLFFCGCYDVAFGKNHYFIYLYLQSIAFVVMGFGYIGTSFPTLSKTCELDTLA</sequence>
<comment type="similarity">
    <text evidence="10">Belongs to the glycosyltransferase 2 family. Plant cellulose synthase-like A subfamily.</text>
</comment>
<comment type="subcellular location">
    <subcellularLocation>
        <location evidence="1">Golgi apparatus membrane</location>
        <topology evidence="1">Multi-pass membrane protein</topology>
    </subcellularLocation>
</comment>
<reference evidence="14 15" key="1">
    <citation type="submission" date="2020-04" db="EMBL/GenBank/DDBJ databases">
        <title>Plant Genome Project.</title>
        <authorList>
            <person name="Zhang R.-G."/>
        </authorList>
    </citation>
    <scope>NUCLEOTIDE SEQUENCE [LARGE SCALE GENOMIC DNA]</scope>
    <source>
        <strain evidence="14">YNK0</strain>
        <tissue evidence="14">Leaf</tissue>
    </source>
</reference>
<dbReference type="PANTHER" id="PTHR32044">
    <property type="entry name" value="GLUCOMANNAN 4-BETA-MANNOSYLTRANSFERASE 9"/>
    <property type="match status" value="1"/>
</dbReference>
<dbReference type="Proteomes" id="UP000655225">
    <property type="component" value="Unassembled WGS sequence"/>
</dbReference>
<proteinExistence type="inferred from homology"/>
<dbReference type="InterPro" id="IPR001173">
    <property type="entry name" value="Glyco_trans_2-like"/>
</dbReference>
<keyword evidence="5 12" id="KW-1133">Transmembrane helix</keyword>
<keyword evidence="8" id="KW-0961">Cell wall biogenesis/degradation</keyword>
<keyword evidence="15" id="KW-1185">Reference proteome</keyword>
<evidence type="ECO:0000313" key="15">
    <source>
        <dbReference type="Proteomes" id="UP000655225"/>
    </source>
</evidence>
<organism evidence="14 15">
    <name type="scientific">Tetracentron sinense</name>
    <name type="common">Spur-leaf</name>
    <dbReference type="NCBI Taxonomy" id="13715"/>
    <lineage>
        <taxon>Eukaryota</taxon>
        <taxon>Viridiplantae</taxon>
        <taxon>Streptophyta</taxon>
        <taxon>Embryophyta</taxon>
        <taxon>Tracheophyta</taxon>
        <taxon>Spermatophyta</taxon>
        <taxon>Magnoliopsida</taxon>
        <taxon>Trochodendrales</taxon>
        <taxon>Trochodendraceae</taxon>
        <taxon>Tetracentron</taxon>
    </lineage>
</organism>
<dbReference type="EC" id="2.4.1.32" evidence="11"/>
<evidence type="ECO:0000256" key="4">
    <source>
        <dbReference type="ARBA" id="ARBA00022692"/>
    </source>
</evidence>
<evidence type="ECO:0000256" key="2">
    <source>
        <dbReference type="ARBA" id="ARBA00022676"/>
    </source>
</evidence>
<dbReference type="GO" id="GO:0047259">
    <property type="term" value="F:glucomannan 4-beta-mannosyltransferase activity"/>
    <property type="evidence" value="ECO:0007669"/>
    <property type="project" value="UniProtKB-EC"/>
</dbReference>
<keyword evidence="2" id="KW-0328">Glycosyltransferase</keyword>
<dbReference type="GO" id="GO:0071555">
    <property type="term" value="P:cell wall organization"/>
    <property type="evidence" value="ECO:0007669"/>
    <property type="project" value="UniProtKB-KW"/>
</dbReference>
<feature type="transmembrane region" description="Helical" evidence="12">
    <location>
        <begin position="368"/>
        <end position="388"/>
    </location>
</feature>
<gene>
    <name evidence="14" type="ORF">HHK36_019278</name>
</gene>
<dbReference type="InterPro" id="IPR029044">
    <property type="entry name" value="Nucleotide-diphossugar_trans"/>
</dbReference>
<feature type="transmembrane region" description="Helical" evidence="12">
    <location>
        <begin position="507"/>
        <end position="526"/>
    </location>
</feature>
<dbReference type="GO" id="GO:0051753">
    <property type="term" value="F:mannan synthase activity"/>
    <property type="evidence" value="ECO:0007669"/>
    <property type="project" value="UniProtKB-ARBA"/>
</dbReference>
<dbReference type="GO" id="GO:0000139">
    <property type="term" value="C:Golgi membrane"/>
    <property type="evidence" value="ECO:0007669"/>
    <property type="project" value="UniProtKB-SubCell"/>
</dbReference>
<name>A0A834YTL4_TETSI</name>
<keyword evidence="3" id="KW-0808">Transferase</keyword>
<evidence type="ECO:0000256" key="12">
    <source>
        <dbReference type="SAM" id="Phobius"/>
    </source>
</evidence>
<feature type="transmembrane region" description="Helical" evidence="12">
    <location>
        <begin position="400"/>
        <end position="426"/>
    </location>
</feature>
<dbReference type="AlphaFoldDB" id="A0A834YTL4"/>
<evidence type="ECO:0000313" key="14">
    <source>
        <dbReference type="EMBL" id="KAF8395334.1"/>
    </source>
</evidence>
<keyword evidence="4 12" id="KW-0812">Transmembrane</keyword>
<keyword evidence="7 12" id="KW-0472">Membrane</keyword>
<comment type="catalytic activity">
    <reaction evidence="9">
        <text>GDP-mannose + (glucomannan)n = GDP + (glucomannan)n+1.</text>
        <dbReference type="EC" id="2.4.1.32"/>
    </reaction>
</comment>
<dbReference type="FunFam" id="3.90.550.10:FF:000015">
    <property type="entry name" value="Glucomannan 4-beta-mannosyltransferase 9"/>
    <property type="match status" value="1"/>
</dbReference>
<dbReference type="OMA" id="WRISALH"/>
<evidence type="ECO:0000259" key="13">
    <source>
        <dbReference type="Pfam" id="PF13632"/>
    </source>
</evidence>
<evidence type="ECO:0000256" key="3">
    <source>
        <dbReference type="ARBA" id="ARBA00022679"/>
    </source>
</evidence>
<dbReference type="SUPFAM" id="SSF53448">
    <property type="entry name" value="Nucleotide-diphospho-sugar transferases"/>
    <property type="match status" value="1"/>
</dbReference>
<dbReference type="Gene3D" id="3.90.550.10">
    <property type="entry name" value="Spore Coat Polysaccharide Biosynthesis Protein SpsA, Chain A"/>
    <property type="match status" value="1"/>
</dbReference>
<feature type="domain" description="Glycosyltransferase 2-like" evidence="13">
    <location>
        <begin position="191"/>
        <end position="382"/>
    </location>
</feature>
<dbReference type="Pfam" id="PF13632">
    <property type="entry name" value="Glyco_trans_2_3"/>
    <property type="match status" value="1"/>
</dbReference>
<evidence type="ECO:0000256" key="5">
    <source>
        <dbReference type="ARBA" id="ARBA00022989"/>
    </source>
</evidence>
<evidence type="ECO:0000256" key="1">
    <source>
        <dbReference type="ARBA" id="ARBA00004653"/>
    </source>
</evidence>